<evidence type="ECO:0000313" key="3">
    <source>
        <dbReference type="EMBL" id="CAB4872236.1"/>
    </source>
</evidence>
<dbReference type="EMBL" id="CAFBLT010000001">
    <property type="protein sequence ID" value="CAB4872236.1"/>
    <property type="molecule type" value="Genomic_DNA"/>
</dbReference>
<gene>
    <name evidence="3" type="ORF">UFOPK3427_00880</name>
    <name evidence="4" type="ORF">UFOPK4112_01881</name>
</gene>
<sequence length="173" mass="19058">MSDNEESSEHSGEGKFGDGIKEPLYEFKASRLKGGRLLTPNVIRIWPDRVEEYEHHAIRKKETQAIRYAQVAQIKMSKGMVYAEITVESTGGHVITMKGVPKKDGEKVKTMLDQRAEEARHGAVAGAPAQAAPVQQAPAAASMADELIKLAKLRDDGILTEEEFAQQKANLMK</sequence>
<evidence type="ECO:0000313" key="4">
    <source>
        <dbReference type="EMBL" id="CAB5032947.1"/>
    </source>
</evidence>
<dbReference type="InterPro" id="IPR018649">
    <property type="entry name" value="SHOCT"/>
</dbReference>
<name>A0A6J7RVP6_9ZZZZ</name>
<accession>A0A6J7RVP6</accession>
<feature type="compositionally biased region" description="Basic and acidic residues" evidence="1">
    <location>
        <begin position="7"/>
        <end position="20"/>
    </location>
</feature>
<evidence type="ECO:0000256" key="1">
    <source>
        <dbReference type="SAM" id="MobiDB-lite"/>
    </source>
</evidence>
<protein>
    <submittedName>
        <fullName evidence="4">Unannotated protein</fullName>
    </submittedName>
</protein>
<feature type="region of interest" description="Disordered" evidence="1">
    <location>
        <begin position="1"/>
        <end position="20"/>
    </location>
</feature>
<dbReference type="Pfam" id="PF09851">
    <property type="entry name" value="SHOCT"/>
    <property type="match status" value="1"/>
</dbReference>
<evidence type="ECO:0000259" key="2">
    <source>
        <dbReference type="Pfam" id="PF09851"/>
    </source>
</evidence>
<dbReference type="AlphaFoldDB" id="A0A6J7RVP6"/>
<reference evidence="4" key="1">
    <citation type="submission" date="2020-05" db="EMBL/GenBank/DDBJ databases">
        <authorList>
            <person name="Chiriac C."/>
            <person name="Salcher M."/>
            <person name="Ghai R."/>
            <person name="Kavagutti S V."/>
        </authorList>
    </citation>
    <scope>NUCLEOTIDE SEQUENCE</scope>
</reference>
<proteinExistence type="predicted"/>
<feature type="domain" description="SHOCT" evidence="2">
    <location>
        <begin position="145"/>
        <end position="171"/>
    </location>
</feature>
<organism evidence="4">
    <name type="scientific">freshwater metagenome</name>
    <dbReference type="NCBI Taxonomy" id="449393"/>
    <lineage>
        <taxon>unclassified sequences</taxon>
        <taxon>metagenomes</taxon>
        <taxon>ecological metagenomes</taxon>
    </lineage>
</organism>
<dbReference type="EMBL" id="CAFBPM010000038">
    <property type="protein sequence ID" value="CAB5032947.1"/>
    <property type="molecule type" value="Genomic_DNA"/>
</dbReference>